<dbReference type="OrthoDB" id="9815897at2"/>
<organism evidence="2 3">
    <name type="scientific">Flavobacterium akiainvivens</name>
    <dbReference type="NCBI Taxonomy" id="1202724"/>
    <lineage>
        <taxon>Bacteria</taxon>
        <taxon>Pseudomonadati</taxon>
        <taxon>Bacteroidota</taxon>
        <taxon>Flavobacteriia</taxon>
        <taxon>Flavobacteriales</taxon>
        <taxon>Flavobacteriaceae</taxon>
        <taxon>Flavobacterium</taxon>
    </lineage>
</organism>
<keyword evidence="3" id="KW-1185">Reference proteome</keyword>
<feature type="transmembrane region" description="Helical" evidence="1">
    <location>
        <begin position="114"/>
        <end position="131"/>
    </location>
</feature>
<evidence type="ECO:0008006" key="4">
    <source>
        <dbReference type="Google" id="ProtNLM"/>
    </source>
</evidence>
<evidence type="ECO:0000256" key="1">
    <source>
        <dbReference type="SAM" id="Phobius"/>
    </source>
</evidence>
<dbReference type="Pfam" id="PF10825">
    <property type="entry name" value="DUF2752"/>
    <property type="match status" value="1"/>
</dbReference>
<reference evidence="2 3" key="1">
    <citation type="submission" date="2015-08" db="EMBL/GenBank/DDBJ databases">
        <title>Whole genome sequence of Flavobacterium akiainvivens IK-1T, from decaying Wikstroemia oahuensis, an endemic Hawaiian shrub.</title>
        <authorList>
            <person name="Wan X."/>
            <person name="Hou S."/>
            <person name="Saito J."/>
            <person name="Donachie S."/>
        </authorList>
    </citation>
    <scope>NUCLEOTIDE SEQUENCE [LARGE SCALE GENOMIC DNA]</scope>
    <source>
        <strain evidence="2 3">IK-1</strain>
    </source>
</reference>
<feature type="transmembrane region" description="Helical" evidence="1">
    <location>
        <begin position="7"/>
        <end position="26"/>
    </location>
</feature>
<sequence>MSGNRLYLSVSLLLSVGYFWLGWSLMQPEPKHNFTPCLFKNVTGIACPSCGTTRSVLLITKGHLQEAALTNPLGLLAAIIMLTLPAWLLYDFFRREKTFYNNYSIAERFINKNKKIIIPITVSLMLGNWIWNICKGL</sequence>
<comment type="caution">
    <text evidence="2">The sequence shown here is derived from an EMBL/GenBank/DDBJ whole genome shotgun (WGS) entry which is preliminary data.</text>
</comment>
<feature type="transmembrane region" description="Helical" evidence="1">
    <location>
        <begin position="73"/>
        <end position="93"/>
    </location>
</feature>
<accession>A0A0M8M7B3</accession>
<keyword evidence="1" id="KW-1133">Transmembrane helix</keyword>
<dbReference type="PATRIC" id="fig|1202724.3.peg.319"/>
<dbReference type="STRING" id="1202724.AM493_01570"/>
<dbReference type="EMBL" id="LIYD01000005">
    <property type="protein sequence ID" value="KOS04873.1"/>
    <property type="molecule type" value="Genomic_DNA"/>
</dbReference>
<dbReference type="InterPro" id="IPR021215">
    <property type="entry name" value="DUF2752"/>
</dbReference>
<evidence type="ECO:0000313" key="2">
    <source>
        <dbReference type="EMBL" id="KOS04873.1"/>
    </source>
</evidence>
<keyword evidence="1" id="KW-0812">Transmembrane</keyword>
<dbReference type="RefSeq" id="WP_074961487.1">
    <property type="nucleotide sequence ID" value="NZ_FOYA01000004.1"/>
</dbReference>
<name>A0A0M8M7B3_9FLAO</name>
<gene>
    <name evidence="2" type="ORF">AM493_01570</name>
</gene>
<keyword evidence="1" id="KW-0472">Membrane</keyword>
<protein>
    <recommendedName>
        <fullName evidence="4">DUF2752 domain-containing protein</fullName>
    </recommendedName>
</protein>
<dbReference type="Proteomes" id="UP000037755">
    <property type="component" value="Unassembled WGS sequence"/>
</dbReference>
<dbReference type="AlphaFoldDB" id="A0A0M8M7B3"/>
<proteinExistence type="predicted"/>
<evidence type="ECO:0000313" key="3">
    <source>
        <dbReference type="Proteomes" id="UP000037755"/>
    </source>
</evidence>